<reference evidence="1" key="1">
    <citation type="submission" date="2023-07" db="EMBL/GenBank/DDBJ databases">
        <title>Black Yeasts Isolated from many extreme environments.</title>
        <authorList>
            <person name="Coleine C."/>
            <person name="Stajich J.E."/>
            <person name="Selbmann L."/>
        </authorList>
    </citation>
    <scope>NUCLEOTIDE SEQUENCE</scope>
    <source>
        <strain evidence="1">CCFEE 5714</strain>
    </source>
</reference>
<dbReference type="EMBL" id="JAUTXU010000198">
    <property type="protein sequence ID" value="KAK3699348.1"/>
    <property type="molecule type" value="Genomic_DNA"/>
</dbReference>
<protein>
    <submittedName>
        <fullName evidence="1">Uncharacterized protein</fullName>
    </submittedName>
</protein>
<sequence>MTKTRYALAYGECTDAELRSFIKSRGLHFHFKSSQDLDSRGLEFHIKRSQNRKAAIRSLRHADAQANLQFFDLPPEMRN</sequence>
<gene>
    <name evidence="1" type="ORF">LTR37_016500</name>
</gene>
<proteinExistence type="predicted"/>
<keyword evidence="2" id="KW-1185">Reference proteome</keyword>
<organism evidence="1 2">
    <name type="scientific">Vermiconidia calcicola</name>
    <dbReference type="NCBI Taxonomy" id="1690605"/>
    <lineage>
        <taxon>Eukaryota</taxon>
        <taxon>Fungi</taxon>
        <taxon>Dikarya</taxon>
        <taxon>Ascomycota</taxon>
        <taxon>Pezizomycotina</taxon>
        <taxon>Dothideomycetes</taxon>
        <taxon>Dothideomycetidae</taxon>
        <taxon>Mycosphaerellales</taxon>
        <taxon>Extremaceae</taxon>
        <taxon>Vermiconidia</taxon>
    </lineage>
</organism>
<dbReference type="Proteomes" id="UP001281147">
    <property type="component" value="Unassembled WGS sequence"/>
</dbReference>
<accession>A0ACC3MNF7</accession>
<comment type="caution">
    <text evidence="1">The sequence shown here is derived from an EMBL/GenBank/DDBJ whole genome shotgun (WGS) entry which is preliminary data.</text>
</comment>
<evidence type="ECO:0000313" key="2">
    <source>
        <dbReference type="Proteomes" id="UP001281147"/>
    </source>
</evidence>
<name>A0ACC3MNF7_9PEZI</name>
<evidence type="ECO:0000313" key="1">
    <source>
        <dbReference type="EMBL" id="KAK3699348.1"/>
    </source>
</evidence>